<reference evidence="2" key="2">
    <citation type="journal article" date="2015" name="Fish Shellfish Immunol.">
        <title>Early steps in the European eel (Anguilla anguilla)-Vibrio vulnificus interaction in the gills: Role of the RtxA13 toxin.</title>
        <authorList>
            <person name="Callol A."/>
            <person name="Pajuelo D."/>
            <person name="Ebbesson L."/>
            <person name="Teles M."/>
            <person name="MacKenzie S."/>
            <person name="Amaro C."/>
        </authorList>
    </citation>
    <scope>NUCLEOTIDE SEQUENCE</scope>
</reference>
<reference evidence="2" key="1">
    <citation type="submission" date="2014-11" db="EMBL/GenBank/DDBJ databases">
        <authorList>
            <person name="Amaro Gonzalez C."/>
        </authorList>
    </citation>
    <scope>NUCLEOTIDE SEQUENCE</scope>
</reference>
<organism evidence="2">
    <name type="scientific">Anguilla anguilla</name>
    <name type="common">European freshwater eel</name>
    <name type="synonym">Muraena anguilla</name>
    <dbReference type="NCBI Taxonomy" id="7936"/>
    <lineage>
        <taxon>Eukaryota</taxon>
        <taxon>Metazoa</taxon>
        <taxon>Chordata</taxon>
        <taxon>Craniata</taxon>
        <taxon>Vertebrata</taxon>
        <taxon>Euteleostomi</taxon>
        <taxon>Actinopterygii</taxon>
        <taxon>Neopterygii</taxon>
        <taxon>Teleostei</taxon>
        <taxon>Anguilliformes</taxon>
        <taxon>Anguillidae</taxon>
        <taxon>Anguilla</taxon>
    </lineage>
</organism>
<evidence type="ECO:0000256" key="1">
    <source>
        <dbReference type="SAM" id="Phobius"/>
    </source>
</evidence>
<keyword evidence="1" id="KW-0812">Transmembrane</keyword>
<dbReference type="EMBL" id="GBXM01006528">
    <property type="protein sequence ID" value="JAI02050.1"/>
    <property type="molecule type" value="Transcribed_RNA"/>
</dbReference>
<feature type="transmembrane region" description="Helical" evidence="1">
    <location>
        <begin position="32"/>
        <end position="57"/>
    </location>
</feature>
<keyword evidence="1" id="KW-0472">Membrane</keyword>
<accession>A0A0E9XHB3</accession>
<sequence length="61" mass="7090">MSLILLNIVTDVVERLVYGLFLCGPVHFCYPAIFMFCVIKMAFLYVRFALMLLSAFLKQCY</sequence>
<evidence type="ECO:0000313" key="2">
    <source>
        <dbReference type="EMBL" id="JAI02050.1"/>
    </source>
</evidence>
<protein>
    <submittedName>
        <fullName evidence="2">Uncharacterized protein</fullName>
    </submittedName>
</protein>
<keyword evidence="1" id="KW-1133">Transmembrane helix</keyword>
<proteinExistence type="predicted"/>
<name>A0A0E9XHB3_ANGAN</name>
<dbReference type="AlphaFoldDB" id="A0A0E9XHB3"/>